<reference evidence="9 10" key="1">
    <citation type="journal article" date="2011" name="Front. Microbiol.">
        <title>Two Strains of Crocosphaera watsonii with Highly Conserved Genomes are Distinguished by Strain-Specific Features.</title>
        <authorList>
            <person name="Bench S.R."/>
            <person name="Ilikchyan I.N."/>
            <person name="Tripp H.J."/>
            <person name="Zehr J.P."/>
        </authorList>
    </citation>
    <scope>NUCLEOTIDE SEQUENCE [LARGE SCALE GENOMIC DNA]</scope>
    <source>
        <strain evidence="9 10">WH 0003</strain>
    </source>
</reference>
<dbReference type="RefSeq" id="WP_007309491.1">
    <property type="nucleotide sequence ID" value="NZ_AESD01000158.1"/>
</dbReference>
<feature type="transmembrane region" description="Helical" evidence="6">
    <location>
        <begin position="257"/>
        <end position="282"/>
    </location>
</feature>
<feature type="domain" description="ComEC/Rec2-related protein" evidence="7">
    <location>
        <begin position="242"/>
        <end position="501"/>
    </location>
</feature>
<feature type="transmembrane region" description="Helical" evidence="6">
    <location>
        <begin position="7"/>
        <end position="26"/>
    </location>
</feature>
<evidence type="ECO:0000256" key="6">
    <source>
        <dbReference type="SAM" id="Phobius"/>
    </source>
</evidence>
<feature type="transmembrane region" description="Helical" evidence="6">
    <location>
        <begin position="422"/>
        <end position="455"/>
    </location>
</feature>
<evidence type="ECO:0000259" key="8">
    <source>
        <dbReference type="Pfam" id="PF13567"/>
    </source>
</evidence>
<dbReference type="Pfam" id="PF03772">
    <property type="entry name" value="Competence"/>
    <property type="match status" value="1"/>
</dbReference>
<evidence type="ECO:0000313" key="9">
    <source>
        <dbReference type="EMBL" id="EHJ14335.1"/>
    </source>
</evidence>
<keyword evidence="3 6" id="KW-0812">Transmembrane</keyword>
<dbReference type="GeneID" id="88764844"/>
<dbReference type="PANTHER" id="PTHR30619">
    <property type="entry name" value="DNA INTERNALIZATION/COMPETENCE PROTEIN COMEC/REC2"/>
    <property type="match status" value="1"/>
</dbReference>
<feature type="transmembrane region" description="Helical" evidence="6">
    <location>
        <begin position="389"/>
        <end position="410"/>
    </location>
</feature>
<evidence type="ECO:0000313" key="10">
    <source>
        <dbReference type="Proteomes" id="UP000003477"/>
    </source>
</evidence>
<dbReference type="Pfam" id="PF13567">
    <property type="entry name" value="DUF4131"/>
    <property type="match status" value="1"/>
</dbReference>
<keyword evidence="5 6" id="KW-0472">Membrane</keyword>
<name>G5J0D8_CROWT</name>
<keyword evidence="2" id="KW-1003">Cell membrane</keyword>
<feature type="domain" description="DUF4131" evidence="8">
    <location>
        <begin position="32"/>
        <end position="203"/>
    </location>
</feature>
<keyword evidence="4 6" id="KW-1133">Transmembrane helix</keyword>
<comment type="caution">
    <text evidence="9">The sequence shown here is derived from an EMBL/GenBank/DDBJ whole genome shotgun (WGS) entry which is preliminary data.</text>
</comment>
<dbReference type="InterPro" id="IPR025405">
    <property type="entry name" value="DUF4131"/>
</dbReference>
<sequence>MNSWRYIILILAYLGGLFLTGLWGFPNPQPSWQQWTLVILLIFIIPPSLFIFLNRRWRRCPQLRFWFLVSCVAFFAVIYFQFRLPSPRSTDISHLIKDDFKPKQVQVLGKVLSEPRTTNNNRKRFWFRVQRVNLNGNNEQYKTVTGKLYVTLPNTEVYLIYPRQTLIIEGNLYQPRSPKNPGAFDFKKYLAKQGSFSGLKGEKVVFRTDKKLWGWTNLRNRIINGFTDALGKENGLVISSIILGRRAVDLPPETRDLFVNIGLAHVLAASGFHVALLLGIVFWITQSLSPKKKLILGIVILIFYVGLTGIQPSILRAALMGSSVLIGQVLDRKTNALGALLLSGFLLLSINPLWIWDLGFKLSFLATFALLVTSPFIEKKLDFLPPKLAGMIAVPIAVSIWTSPLIMYFFHSFSFYLIPFNILATPLIMLLVVGGIISAVFILIIPNLGILIAKILFWPLQILLQSAQQIPQLKLSAFAVGQISLVTLIIIYSILVTIWLNKRFQKYWHIGALIIIGLIIIPIIYKNITLLKITVLEGNKVPIIVMQNRGKVTLINVGSETDIKYTLSPFLSQQGINKINTVIITNNQDELSLSIIKKKIKINSIIYLFDNKEFNNSHQVIEEDSTIIKAMNRESGIIKWQIKDKYWLWIDGQKLDPQSISVHLNHGLDVLLWSGKKLSSDWIKLLKKYQPKILIISTNYLPSFIKTKLNQENLKWYWIERDGAIQWIPNQGIKPLFNNQEEDS</sequence>
<dbReference type="NCBIfam" id="TIGR00360">
    <property type="entry name" value="ComEC_N-term"/>
    <property type="match status" value="1"/>
</dbReference>
<evidence type="ECO:0000256" key="2">
    <source>
        <dbReference type="ARBA" id="ARBA00022475"/>
    </source>
</evidence>
<feature type="transmembrane region" description="Helical" evidence="6">
    <location>
        <begin position="358"/>
        <end position="377"/>
    </location>
</feature>
<evidence type="ECO:0000256" key="3">
    <source>
        <dbReference type="ARBA" id="ARBA00022692"/>
    </source>
</evidence>
<evidence type="ECO:0000259" key="7">
    <source>
        <dbReference type="Pfam" id="PF03772"/>
    </source>
</evidence>
<dbReference type="InterPro" id="IPR004477">
    <property type="entry name" value="ComEC_N"/>
</dbReference>
<dbReference type="PATRIC" id="fig|423471.3.peg.898"/>
<protein>
    <submittedName>
        <fullName evidence="9">ComEC/Rec2-related protein</fullName>
    </submittedName>
</protein>
<accession>G5J0D8</accession>
<feature type="transmembrane region" description="Helical" evidence="6">
    <location>
        <begin position="65"/>
        <end position="82"/>
    </location>
</feature>
<dbReference type="AlphaFoldDB" id="G5J0D8"/>
<organism evidence="9 10">
    <name type="scientific">Crocosphaera watsonii WH 0003</name>
    <dbReference type="NCBI Taxonomy" id="423471"/>
    <lineage>
        <taxon>Bacteria</taxon>
        <taxon>Bacillati</taxon>
        <taxon>Cyanobacteriota</taxon>
        <taxon>Cyanophyceae</taxon>
        <taxon>Oscillatoriophycideae</taxon>
        <taxon>Chroococcales</taxon>
        <taxon>Aphanothecaceae</taxon>
        <taxon>Crocosphaera</taxon>
    </lineage>
</organism>
<evidence type="ECO:0000256" key="4">
    <source>
        <dbReference type="ARBA" id="ARBA00022989"/>
    </source>
</evidence>
<feature type="transmembrane region" description="Helical" evidence="6">
    <location>
        <begin position="32"/>
        <end position="53"/>
    </location>
</feature>
<dbReference type="EMBL" id="AESD01000158">
    <property type="protein sequence ID" value="EHJ14335.1"/>
    <property type="molecule type" value="Genomic_DNA"/>
</dbReference>
<feature type="transmembrane region" description="Helical" evidence="6">
    <location>
        <begin position="507"/>
        <end position="525"/>
    </location>
</feature>
<feature type="transmembrane region" description="Helical" evidence="6">
    <location>
        <begin position="475"/>
        <end position="500"/>
    </location>
</feature>
<comment type="subcellular location">
    <subcellularLocation>
        <location evidence="1">Cell membrane</location>
        <topology evidence="1">Multi-pass membrane protein</topology>
    </subcellularLocation>
</comment>
<evidence type="ECO:0000256" key="1">
    <source>
        <dbReference type="ARBA" id="ARBA00004651"/>
    </source>
</evidence>
<dbReference type="PANTHER" id="PTHR30619:SF1">
    <property type="entry name" value="RECOMBINATION PROTEIN 2"/>
    <property type="match status" value="1"/>
</dbReference>
<gene>
    <name evidence="9" type="ORF">CWATWH0003_0974</name>
</gene>
<dbReference type="InterPro" id="IPR052159">
    <property type="entry name" value="Competence_DNA_uptake"/>
</dbReference>
<dbReference type="Proteomes" id="UP000003477">
    <property type="component" value="Unassembled WGS sequence"/>
</dbReference>
<dbReference type="GO" id="GO:0005886">
    <property type="term" value="C:plasma membrane"/>
    <property type="evidence" value="ECO:0007669"/>
    <property type="project" value="UniProtKB-SubCell"/>
</dbReference>
<feature type="transmembrane region" description="Helical" evidence="6">
    <location>
        <begin position="294"/>
        <end position="314"/>
    </location>
</feature>
<proteinExistence type="predicted"/>
<evidence type="ECO:0000256" key="5">
    <source>
        <dbReference type="ARBA" id="ARBA00023136"/>
    </source>
</evidence>